<evidence type="ECO:0000313" key="3">
    <source>
        <dbReference type="Proteomes" id="UP000646244"/>
    </source>
</evidence>
<comment type="caution">
    <text evidence="2">The sequence shown here is derived from an EMBL/GenBank/DDBJ whole genome shotgun (WGS) entry which is preliminary data.</text>
</comment>
<name>A0A918WPR8_STRCJ</name>
<reference evidence="2" key="2">
    <citation type="submission" date="2020-09" db="EMBL/GenBank/DDBJ databases">
        <authorList>
            <person name="Sun Q."/>
            <person name="Ohkuma M."/>
        </authorList>
    </citation>
    <scope>NUCLEOTIDE SEQUENCE</scope>
    <source>
        <strain evidence="2">JCM 4633</strain>
    </source>
</reference>
<organism evidence="2 3">
    <name type="scientific">Streptomyces cinnamoneus</name>
    <name type="common">Streptoverticillium cinnamoneum</name>
    <dbReference type="NCBI Taxonomy" id="53446"/>
    <lineage>
        <taxon>Bacteria</taxon>
        <taxon>Bacillati</taxon>
        <taxon>Actinomycetota</taxon>
        <taxon>Actinomycetes</taxon>
        <taxon>Kitasatosporales</taxon>
        <taxon>Streptomycetaceae</taxon>
        <taxon>Streptomyces</taxon>
        <taxon>Streptomyces cinnamoneus group</taxon>
    </lineage>
</organism>
<feature type="transmembrane region" description="Helical" evidence="1">
    <location>
        <begin position="178"/>
        <end position="202"/>
    </location>
</feature>
<keyword evidence="1" id="KW-0812">Transmembrane</keyword>
<feature type="transmembrane region" description="Helical" evidence="1">
    <location>
        <begin position="136"/>
        <end position="158"/>
    </location>
</feature>
<feature type="transmembrane region" description="Helical" evidence="1">
    <location>
        <begin position="56"/>
        <end position="75"/>
    </location>
</feature>
<dbReference type="EMBL" id="BMVB01000030">
    <property type="protein sequence ID" value="GHC70613.1"/>
    <property type="molecule type" value="Genomic_DNA"/>
</dbReference>
<accession>A0A918WPR8</accession>
<reference evidence="2" key="1">
    <citation type="journal article" date="2014" name="Int. J. Syst. Evol. Microbiol.">
        <title>Complete genome sequence of Corynebacterium casei LMG S-19264T (=DSM 44701T), isolated from a smear-ripened cheese.</title>
        <authorList>
            <consortium name="US DOE Joint Genome Institute (JGI-PGF)"/>
            <person name="Walter F."/>
            <person name="Albersmeier A."/>
            <person name="Kalinowski J."/>
            <person name="Ruckert C."/>
        </authorList>
    </citation>
    <scope>NUCLEOTIDE SEQUENCE</scope>
    <source>
        <strain evidence="2">JCM 4633</strain>
    </source>
</reference>
<proteinExistence type="predicted"/>
<keyword evidence="1" id="KW-0472">Membrane</keyword>
<protein>
    <submittedName>
        <fullName evidence="2">Uncharacterized protein</fullName>
    </submittedName>
</protein>
<dbReference type="AlphaFoldDB" id="A0A918WPR8"/>
<dbReference type="Proteomes" id="UP000646244">
    <property type="component" value="Unassembled WGS sequence"/>
</dbReference>
<evidence type="ECO:0000313" key="2">
    <source>
        <dbReference type="EMBL" id="GHC70613.1"/>
    </source>
</evidence>
<evidence type="ECO:0000256" key="1">
    <source>
        <dbReference type="SAM" id="Phobius"/>
    </source>
</evidence>
<keyword evidence="1" id="KW-1133">Transmembrane helix</keyword>
<gene>
    <name evidence="2" type="ORF">GCM10010507_56900</name>
</gene>
<sequence length="221" mass="23435">MRQGGRRGAWDGTRAVPEVAMVTPNALPADVADTADTADAAAPRVVPRRAEWMARAVPLAVLPSGLWRMAMAVGIPVGFTGQLAEDWKAGPETSTYITLLTLVSEGFALLALGLVRPWGERVPGWVPFLADRRIPVWVAVVPATLGSLAATALAWPMFLLTTPAGAGGAEAPQGTAAFVMNACYFPLLLWGPLVAILTVAYARRRRNVTPEASGSYGFDRK</sequence>
<feature type="transmembrane region" description="Helical" evidence="1">
    <location>
        <begin position="95"/>
        <end position="115"/>
    </location>
</feature>